<accession>A0ABV5AVG2</accession>
<evidence type="ECO:0000313" key="3">
    <source>
        <dbReference type="Proteomes" id="UP001580346"/>
    </source>
</evidence>
<proteinExistence type="predicted"/>
<dbReference type="InterPro" id="IPR012854">
    <property type="entry name" value="Cu_amine_oxidase-like_N"/>
</dbReference>
<dbReference type="SUPFAM" id="SSF55383">
    <property type="entry name" value="Copper amine oxidase, domain N"/>
    <property type="match status" value="1"/>
</dbReference>
<dbReference type="EMBL" id="JBHHMI010000013">
    <property type="protein sequence ID" value="MFB5268203.1"/>
    <property type="molecule type" value="Genomic_DNA"/>
</dbReference>
<name>A0ABV5AVG2_9BACL</name>
<comment type="caution">
    <text evidence="2">The sequence shown here is derived from an EMBL/GenBank/DDBJ whole genome shotgun (WGS) entry which is preliminary data.</text>
</comment>
<organism evidence="2 3">
    <name type="scientific">Paenibacillus enshidis</name>
    <dbReference type="NCBI Taxonomy" id="1458439"/>
    <lineage>
        <taxon>Bacteria</taxon>
        <taxon>Bacillati</taxon>
        <taxon>Bacillota</taxon>
        <taxon>Bacilli</taxon>
        <taxon>Bacillales</taxon>
        <taxon>Paenibacillaceae</taxon>
        <taxon>Paenibacillus</taxon>
    </lineage>
</organism>
<evidence type="ECO:0000259" key="1">
    <source>
        <dbReference type="Pfam" id="PF07833"/>
    </source>
</evidence>
<keyword evidence="3" id="KW-1185">Reference proteome</keyword>
<dbReference type="Gene3D" id="3.30.457.10">
    <property type="entry name" value="Copper amine oxidase-like, N-terminal domain"/>
    <property type="match status" value="1"/>
</dbReference>
<protein>
    <submittedName>
        <fullName evidence="2">Copper amine oxidase N-terminal domain-containing protein</fullName>
    </submittedName>
</protein>
<feature type="domain" description="Copper amine oxidase-like N-terminal" evidence="1">
    <location>
        <begin position="12"/>
        <end position="118"/>
    </location>
</feature>
<sequence length="268" mass="29194">MASPAEKAITVQVNATKVVFPDGKPVMDGSRVLIPVRFVSEALGAKVDYKDKTVLIKQGDNSITMKIDSAIVTRGSERILLDVPAKVKSNRTYVPLRFVSEALGAQVDWNAAKALVTITTGFAATNPDTPKTEEPGPVFKPFEWEEYTELGEALFKNNMKYKNGQVTFVVPEGTYATFEGNKQSVKLVPGKSYTYPAGAGAISFSKIYAKEDHIENYGLSLDVNSYYLSNQFTDVKNDVVISHIITKKGKMHSTAGTLTEVIAAAQSL</sequence>
<dbReference type="Pfam" id="PF07833">
    <property type="entry name" value="Cu_amine_oxidN1"/>
    <property type="match status" value="1"/>
</dbReference>
<dbReference type="Proteomes" id="UP001580346">
    <property type="component" value="Unassembled WGS sequence"/>
</dbReference>
<dbReference type="RefSeq" id="WP_375356359.1">
    <property type="nucleotide sequence ID" value="NZ_JBHHMI010000013.1"/>
</dbReference>
<dbReference type="InterPro" id="IPR036582">
    <property type="entry name" value="Mao_N_sf"/>
</dbReference>
<evidence type="ECO:0000313" key="2">
    <source>
        <dbReference type="EMBL" id="MFB5268203.1"/>
    </source>
</evidence>
<gene>
    <name evidence="2" type="ORF">ACE41H_15660</name>
</gene>
<reference evidence="2 3" key="1">
    <citation type="submission" date="2024-09" db="EMBL/GenBank/DDBJ databases">
        <title>Paenibacillus zeirhizospherea sp. nov., isolated from surface of the maize (Zea mays) roots in a horticulture field, Hungary.</title>
        <authorList>
            <person name="Marton D."/>
            <person name="Farkas M."/>
            <person name="Bedics A."/>
            <person name="Toth E."/>
            <person name="Tancsics A."/>
            <person name="Boka K."/>
            <person name="Maroti G."/>
            <person name="Kriszt B."/>
            <person name="Cserhati M."/>
        </authorList>
    </citation>
    <scope>NUCLEOTIDE SEQUENCE [LARGE SCALE GENOMIC DNA]</scope>
    <source>
        <strain evidence="2 3">KCTC 33519</strain>
    </source>
</reference>